<dbReference type="Proteomes" id="UP000430146">
    <property type="component" value="Unassembled WGS sequence"/>
</dbReference>
<feature type="transmembrane region" description="Helical" evidence="1">
    <location>
        <begin position="72"/>
        <end position="91"/>
    </location>
</feature>
<keyword evidence="1" id="KW-0812">Transmembrane</keyword>
<keyword evidence="1" id="KW-1133">Transmembrane helix</keyword>
<dbReference type="OrthoDB" id="4508396at2"/>
<accession>A0A5S9NMT8</accession>
<sequence>MLHETTTGGKLDERTAHRRLLYIVGTTIAALTVLAIAAMWLTVDLGSRAVPGVPSGTWASPPLFGFPHWGRLFEVASVAMFVITATLVVTSCIEKREVTVGAMFFVSGLGLYSLDPFGNWAPYAVYDPQMLHWPVSWPWASIAPNIEPVVGLVGYFGFYLGIPLTAIWLLRERIMPRVGSESFIRRRPLLSLTLVTIGVGFVLDALVEVFMIRTGMLMYLQVVPFGSVWVGTRYQFPLLWQSVATTIPFVFAALLWWRDDEGVTTAVRLSRRLPVLRRWGRTGTFVLIYGALTTGYVLFMTPYAIIHKTGLATGTAQPFLYCDSAVPGPNGLMRLNGQPGPYLSGWWPGPYHTEPTRNSPPPADECPRGQT</sequence>
<protein>
    <recommendedName>
        <fullName evidence="4">Spirocyclase, AveC family</fullName>
    </recommendedName>
</protein>
<feature type="transmembrane region" description="Helical" evidence="1">
    <location>
        <begin position="149"/>
        <end position="170"/>
    </location>
</feature>
<reference evidence="2 3" key="1">
    <citation type="submission" date="2019-11" db="EMBL/GenBank/DDBJ databases">
        <authorList>
            <person name="Holert J."/>
        </authorList>
    </citation>
    <scope>NUCLEOTIDE SEQUENCE [LARGE SCALE GENOMIC DNA]</scope>
    <source>
        <strain evidence="2">BC8_1</strain>
    </source>
</reference>
<feature type="transmembrane region" description="Helical" evidence="1">
    <location>
        <begin position="238"/>
        <end position="257"/>
    </location>
</feature>
<feature type="transmembrane region" description="Helical" evidence="1">
    <location>
        <begin position="190"/>
        <end position="212"/>
    </location>
</feature>
<dbReference type="Pfam" id="PF17198">
    <property type="entry name" value="AveC_like"/>
    <property type="match status" value="1"/>
</dbReference>
<gene>
    <name evidence="2" type="ORF">AELLOGFF_02695</name>
</gene>
<evidence type="ECO:0008006" key="4">
    <source>
        <dbReference type="Google" id="ProtNLM"/>
    </source>
</evidence>
<feature type="transmembrane region" description="Helical" evidence="1">
    <location>
        <begin position="278"/>
        <end position="299"/>
    </location>
</feature>
<name>A0A5S9NMT8_MYCVN</name>
<keyword evidence="1" id="KW-0472">Membrane</keyword>
<dbReference type="InterPro" id="IPR033459">
    <property type="entry name" value="AveC-like"/>
</dbReference>
<dbReference type="RefSeq" id="WP_159229029.1">
    <property type="nucleotide sequence ID" value="NZ_CACSIP010000003.1"/>
</dbReference>
<evidence type="ECO:0000313" key="2">
    <source>
        <dbReference type="EMBL" id="CAA0091679.1"/>
    </source>
</evidence>
<proteinExistence type="predicted"/>
<evidence type="ECO:0000256" key="1">
    <source>
        <dbReference type="SAM" id="Phobius"/>
    </source>
</evidence>
<keyword evidence="3" id="KW-1185">Reference proteome</keyword>
<feature type="transmembrane region" description="Helical" evidence="1">
    <location>
        <begin position="98"/>
        <end position="114"/>
    </location>
</feature>
<feature type="transmembrane region" description="Helical" evidence="1">
    <location>
        <begin position="20"/>
        <end position="41"/>
    </location>
</feature>
<dbReference type="AlphaFoldDB" id="A0A5S9NMT8"/>
<dbReference type="EMBL" id="CACSIP010000003">
    <property type="protein sequence ID" value="CAA0091679.1"/>
    <property type="molecule type" value="Genomic_DNA"/>
</dbReference>
<organism evidence="2 3">
    <name type="scientific">Mycolicibacterium vanbaalenii</name>
    <name type="common">Mycobacterium vanbaalenii</name>
    <dbReference type="NCBI Taxonomy" id="110539"/>
    <lineage>
        <taxon>Bacteria</taxon>
        <taxon>Bacillati</taxon>
        <taxon>Actinomycetota</taxon>
        <taxon>Actinomycetes</taxon>
        <taxon>Mycobacteriales</taxon>
        <taxon>Mycobacteriaceae</taxon>
        <taxon>Mycolicibacterium</taxon>
    </lineage>
</organism>
<evidence type="ECO:0000313" key="3">
    <source>
        <dbReference type="Proteomes" id="UP000430146"/>
    </source>
</evidence>